<dbReference type="SUPFAM" id="SSF69318">
    <property type="entry name" value="Integrin alpha N-terminal domain"/>
    <property type="match status" value="2"/>
</dbReference>
<protein>
    <recommendedName>
        <fullName evidence="3">MULE transposase domain-containing protein</fullName>
    </recommendedName>
</protein>
<evidence type="ECO:0000313" key="4">
    <source>
        <dbReference type="EMBL" id="CAF0964738.1"/>
    </source>
</evidence>
<evidence type="ECO:0000313" key="5">
    <source>
        <dbReference type="Proteomes" id="UP000663889"/>
    </source>
</evidence>
<dbReference type="PANTHER" id="PTHR46580">
    <property type="entry name" value="SENSOR KINASE-RELATED"/>
    <property type="match status" value="1"/>
</dbReference>
<sequence length="810" mass="90198">MILSSGINSHPTSVAIGDFNGDSVVDIVVANYGTKEVGMMLGYGNRTFANQTSEGISFDSRPLAVASGDFNNDKRSEIAIIYDRNDNVDIFVAYNRGSFAKETRYSVGLYPNSVAVGDFNNDTRLDIVVANRDSNDVSILLGYGNGSFSEQTRYSVGPQPQSVAVGDFNNDTRLDIVVANDGNDVSVLLGYGNGSFASQTRCSVGLYLSSVAVGDFNNDTRLDIVVANWLRNYVSVLLGYGNGSFAEETRYSVGLYPYSVAVGDFNNDTRLDIVVANVNSNDVSILVGYGNGSFAEQTRYSVGSGPWSVAVGDFNNDTRLDIVVANTLSGDVSVLLGYENGSFAEQTRYSVGSGPWSVAVGDFNNDTRLDIVVANWGSNDVSVLLGYGNGSFAKEIRYSVGSSPRSVAVGDFNNDTRLDIVVANGGRNDAGNHNHDPKLPENVQTVLCGLKRRILTDIDQPVTKIYEEEVKKIRRENGTAGPIPVFGAWKTTLYSIRKTILPPTSTSLSSIIIPDDMYYNNLKQEFLFCNSPTPHKVIAFASEQGLKLLGNNQHWNGDGTFRTSPALFTQSYSIHVWDEFSMKPIIYSCCEDKKEESYHELLQSLLIHATKKNITLNPTSILIDFEQGMINTINDIFPHALVKGCHFHYAQNIWKKVKKYNLVTLSKEENIRRQIANIVALPLIPPNEVNNSMEKIIDELCDYDSKLYKLTDYVLKNYIEDARFSLHMWNHFDTIGERPRTNNHLEGYHRQLNARVRTHPDLWTWINEVKSSEESVMCRYEQEQAQKRTTRPRKAKYTQDDNKLMLAKTK</sequence>
<dbReference type="Proteomes" id="UP000663889">
    <property type="component" value="Unassembled WGS sequence"/>
</dbReference>
<dbReference type="PANTHER" id="PTHR46580:SF2">
    <property type="entry name" value="MAM DOMAIN-CONTAINING PROTEIN"/>
    <property type="match status" value="1"/>
</dbReference>
<evidence type="ECO:0000259" key="3">
    <source>
        <dbReference type="Pfam" id="PF10551"/>
    </source>
</evidence>
<dbReference type="InterPro" id="IPR028994">
    <property type="entry name" value="Integrin_alpha_N"/>
</dbReference>
<dbReference type="Gene3D" id="2.130.10.130">
    <property type="entry name" value="Integrin alpha, N-terminal"/>
    <property type="match status" value="1"/>
</dbReference>
<dbReference type="InterPro" id="IPR013517">
    <property type="entry name" value="FG-GAP"/>
</dbReference>
<organism evidence="4 5">
    <name type="scientific">Rotaria sordida</name>
    <dbReference type="NCBI Taxonomy" id="392033"/>
    <lineage>
        <taxon>Eukaryota</taxon>
        <taxon>Metazoa</taxon>
        <taxon>Spiralia</taxon>
        <taxon>Gnathifera</taxon>
        <taxon>Rotifera</taxon>
        <taxon>Eurotatoria</taxon>
        <taxon>Bdelloidea</taxon>
        <taxon>Philodinida</taxon>
        <taxon>Philodinidae</taxon>
        <taxon>Rotaria</taxon>
    </lineage>
</organism>
<gene>
    <name evidence="4" type="ORF">SEV965_LOCUS8925</name>
</gene>
<dbReference type="Pfam" id="PF13517">
    <property type="entry name" value="FG-GAP_3"/>
    <property type="match status" value="4"/>
</dbReference>
<dbReference type="Gene3D" id="2.30.30.100">
    <property type="match status" value="6"/>
</dbReference>
<dbReference type="Pfam" id="PF10551">
    <property type="entry name" value="MULE"/>
    <property type="match status" value="1"/>
</dbReference>
<feature type="region of interest" description="Disordered" evidence="2">
    <location>
        <begin position="783"/>
        <end position="810"/>
    </location>
</feature>
<dbReference type="EMBL" id="CAJNOU010000338">
    <property type="protein sequence ID" value="CAF0964738.1"/>
    <property type="molecule type" value="Genomic_DNA"/>
</dbReference>
<proteinExistence type="predicted"/>
<evidence type="ECO:0000256" key="2">
    <source>
        <dbReference type="SAM" id="MobiDB-lite"/>
    </source>
</evidence>
<comment type="caution">
    <text evidence="4">The sequence shown here is derived from an EMBL/GenBank/DDBJ whole genome shotgun (WGS) entry which is preliminary data.</text>
</comment>
<evidence type="ECO:0000256" key="1">
    <source>
        <dbReference type="ARBA" id="ARBA00022729"/>
    </source>
</evidence>
<dbReference type="InterPro" id="IPR018289">
    <property type="entry name" value="MULE_transposase_dom"/>
</dbReference>
<name>A0A814E4X6_9BILA</name>
<feature type="domain" description="MULE transposase" evidence="3">
    <location>
        <begin position="557"/>
        <end position="652"/>
    </location>
</feature>
<accession>A0A814E4X6</accession>
<keyword evidence="1" id="KW-0732">Signal</keyword>
<reference evidence="4" key="1">
    <citation type="submission" date="2021-02" db="EMBL/GenBank/DDBJ databases">
        <authorList>
            <person name="Nowell W R."/>
        </authorList>
    </citation>
    <scope>NUCLEOTIDE SEQUENCE</scope>
</reference>
<dbReference type="AlphaFoldDB" id="A0A814E4X6"/>